<dbReference type="Proteomes" id="UP000823388">
    <property type="component" value="Chromosome 5K"/>
</dbReference>
<evidence type="ECO:0000313" key="3">
    <source>
        <dbReference type="Proteomes" id="UP000823388"/>
    </source>
</evidence>
<dbReference type="EMBL" id="CM029045">
    <property type="protein sequence ID" value="KAG2595305.1"/>
    <property type="molecule type" value="Genomic_DNA"/>
</dbReference>
<keyword evidence="3" id="KW-1185">Reference proteome</keyword>
<feature type="transmembrane region" description="Helical" evidence="1">
    <location>
        <begin position="117"/>
        <end position="140"/>
    </location>
</feature>
<keyword evidence="1" id="KW-0812">Transmembrane</keyword>
<accession>A0A8T0SE06</accession>
<keyword evidence="1" id="KW-1133">Transmembrane helix</keyword>
<proteinExistence type="predicted"/>
<evidence type="ECO:0000256" key="1">
    <source>
        <dbReference type="SAM" id="Phobius"/>
    </source>
</evidence>
<keyword evidence="1" id="KW-0472">Membrane</keyword>
<reference evidence="2" key="1">
    <citation type="submission" date="2020-05" db="EMBL/GenBank/DDBJ databases">
        <title>WGS assembly of Panicum virgatum.</title>
        <authorList>
            <person name="Lovell J.T."/>
            <person name="Jenkins J."/>
            <person name="Shu S."/>
            <person name="Juenger T.E."/>
            <person name="Schmutz J."/>
        </authorList>
    </citation>
    <scope>NUCLEOTIDE SEQUENCE</scope>
    <source>
        <strain evidence="2">AP13</strain>
    </source>
</reference>
<protein>
    <submittedName>
        <fullName evidence="2">Uncharacterized protein</fullName>
    </submittedName>
</protein>
<evidence type="ECO:0000313" key="2">
    <source>
        <dbReference type="EMBL" id="KAG2595305.1"/>
    </source>
</evidence>
<name>A0A8T0SE06_PANVG</name>
<dbReference type="AlphaFoldDB" id="A0A8T0SE06"/>
<comment type="caution">
    <text evidence="2">The sequence shown here is derived from an EMBL/GenBank/DDBJ whole genome shotgun (WGS) entry which is preliminary data.</text>
</comment>
<organism evidence="2 3">
    <name type="scientific">Panicum virgatum</name>
    <name type="common">Blackwell switchgrass</name>
    <dbReference type="NCBI Taxonomy" id="38727"/>
    <lineage>
        <taxon>Eukaryota</taxon>
        <taxon>Viridiplantae</taxon>
        <taxon>Streptophyta</taxon>
        <taxon>Embryophyta</taxon>
        <taxon>Tracheophyta</taxon>
        <taxon>Spermatophyta</taxon>
        <taxon>Magnoliopsida</taxon>
        <taxon>Liliopsida</taxon>
        <taxon>Poales</taxon>
        <taxon>Poaceae</taxon>
        <taxon>PACMAD clade</taxon>
        <taxon>Panicoideae</taxon>
        <taxon>Panicodae</taxon>
        <taxon>Paniceae</taxon>
        <taxon>Panicinae</taxon>
        <taxon>Panicum</taxon>
        <taxon>Panicum sect. Hiantes</taxon>
    </lineage>
</organism>
<sequence length="162" mass="16721">MGARWWRRCSYIRAPASPAKAPSTQICIAPARSAAPVRGSNVARLGVGRMMAAAAPAEMGYPRRANGGGENLLVPARVGRGRGGVARQLLDSGRAFMVLGALVLTRRRLARCNAEHVLAGFALWLLGAGLAMLSLVAAQFPGLTAAGAALATALRSHLLGGL</sequence>
<gene>
    <name evidence="2" type="ORF">PVAP13_5KG064000</name>
</gene>